<comment type="caution">
    <text evidence="8">The sequence shown here is derived from an EMBL/GenBank/DDBJ whole genome shotgun (WGS) entry which is preliminary data.</text>
</comment>
<dbReference type="EMBL" id="DSQF01000012">
    <property type="protein sequence ID" value="HGZ43105.1"/>
    <property type="molecule type" value="Genomic_DNA"/>
</dbReference>
<sequence length="285" mass="29869">MGGRGVRRSRHRLRRRALSRARATRSAPPGGGTGRAGCRPTAGGVPVINTLAQVDWLASAGGSPWHRASALSKLVLAAASLALAIGAPSLALQAALWAVAGGLALTSRLPARLVLAAGGAPLLFVALVVALRWDGTWTTPASLALRPLTATLLAVWLAGTTPYPDLFAPLSRLLPRGAADGLFLTYRALFDLLARAERLFRALRLRGGDRLALARRLPVAGEGLATLMLHSFERGQRLYAAMLLRGHSGRVCGCRHWAELGRADAPVAAVALLVAAAAVALWRLP</sequence>
<comment type="subcellular location">
    <subcellularLocation>
        <location evidence="1">Membrane</location>
        <topology evidence="1">Multi-pass membrane protein</topology>
    </subcellularLocation>
</comment>
<feature type="transmembrane region" description="Helical" evidence="7">
    <location>
        <begin position="74"/>
        <end position="99"/>
    </location>
</feature>
<evidence type="ECO:0000256" key="2">
    <source>
        <dbReference type="ARBA" id="ARBA00022475"/>
    </source>
</evidence>
<feature type="compositionally biased region" description="Basic residues" evidence="6">
    <location>
        <begin position="1"/>
        <end position="23"/>
    </location>
</feature>
<feature type="region of interest" description="Disordered" evidence="6">
    <location>
        <begin position="1"/>
        <end position="39"/>
    </location>
</feature>
<keyword evidence="4 7" id="KW-1133">Transmembrane helix</keyword>
<gene>
    <name evidence="8" type="ORF">ENR23_06720</name>
</gene>
<reference evidence="8" key="1">
    <citation type="journal article" date="2020" name="mSystems">
        <title>Genome- and Community-Level Interaction Insights into Carbon Utilization and Element Cycling Functions of Hydrothermarchaeota in Hydrothermal Sediment.</title>
        <authorList>
            <person name="Zhou Z."/>
            <person name="Liu Y."/>
            <person name="Xu W."/>
            <person name="Pan J."/>
            <person name="Luo Z.H."/>
            <person name="Li M."/>
        </authorList>
    </citation>
    <scope>NUCLEOTIDE SEQUENCE [LARGE SCALE GENOMIC DNA]</scope>
    <source>
        <strain evidence="8">SpSt-381</strain>
    </source>
</reference>
<dbReference type="AlphaFoldDB" id="A0A832I4J3"/>
<feature type="transmembrane region" description="Helical" evidence="7">
    <location>
        <begin position="265"/>
        <end position="284"/>
    </location>
</feature>
<dbReference type="InterPro" id="IPR003339">
    <property type="entry name" value="ABC/ECF_trnsptr_transmembrane"/>
</dbReference>
<evidence type="ECO:0000256" key="3">
    <source>
        <dbReference type="ARBA" id="ARBA00022692"/>
    </source>
</evidence>
<evidence type="ECO:0000256" key="6">
    <source>
        <dbReference type="SAM" id="MobiDB-lite"/>
    </source>
</evidence>
<name>A0A832I4J3_UNCEI</name>
<organism evidence="8">
    <name type="scientific">Eiseniibacteriota bacterium</name>
    <dbReference type="NCBI Taxonomy" id="2212470"/>
    <lineage>
        <taxon>Bacteria</taxon>
        <taxon>Candidatus Eiseniibacteriota</taxon>
    </lineage>
</organism>
<dbReference type="GO" id="GO:0005886">
    <property type="term" value="C:plasma membrane"/>
    <property type="evidence" value="ECO:0007669"/>
    <property type="project" value="UniProtKB-ARBA"/>
</dbReference>
<keyword evidence="2" id="KW-1003">Cell membrane</keyword>
<protein>
    <recommendedName>
        <fullName evidence="9">Cobalt ECF transporter T component CbiQ</fullName>
    </recommendedName>
</protein>
<dbReference type="InterPro" id="IPR051611">
    <property type="entry name" value="ECF_transporter_component"/>
</dbReference>
<keyword evidence="5 7" id="KW-0472">Membrane</keyword>
<accession>A0A832I4J3</accession>
<feature type="transmembrane region" description="Helical" evidence="7">
    <location>
        <begin position="111"/>
        <end position="131"/>
    </location>
</feature>
<dbReference type="PANTHER" id="PTHR34857:SF2">
    <property type="entry name" value="SLL0384 PROTEIN"/>
    <property type="match status" value="1"/>
</dbReference>
<evidence type="ECO:0000313" key="8">
    <source>
        <dbReference type="EMBL" id="HGZ43105.1"/>
    </source>
</evidence>
<dbReference type="CDD" id="cd16914">
    <property type="entry name" value="EcfT"/>
    <property type="match status" value="1"/>
</dbReference>
<dbReference type="PANTHER" id="PTHR34857">
    <property type="entry name" value="SLL0384 PROTEIN"/>
    <property type="match status" value="1"/>
</dbReference>
<proteinExistence type="predicted"/>
<evidence type="ECO:0008006" key="9">
    <source>
        <dbReference type="Google" id="ProtNLM"/>
    </source>
</evidence>
<keyword evidence="3 7" id="KW-0812">Transmembrane</keyword>
<evidence type="ECO:0000256" key="5">
    <source>
        <dbReference type="ARBA" id="ARBA00023136"/>
    </source>
</evidence>
<evidence type="ECO:0000256" key="7">
    <source>
        <dbReference type="SAM" id="Phobius"/>
    </source>
</evidence>
<evidence type="ECO:0000256" key="4">
    <source>
        <dbReference type="ARBA" id="ARBA00022989"/>
    </source>
</evidence>
<dbReference type="Pfam" id="PF02361">
    <property type="entry name" value="CbiQ"/>
    <property type="match status" value="1"/>
</dbReference>
<evidence type="ECO:0000256" key="1">
    <source>
        <dbReference type="ARBA" id="ARBA00004141"/>
    </source>
</evidence>